<dbReference type="GO" id="GO:0006508">
    <property type="term" value="P:proteolysis"/>
    <property type="evidence" value="ECO:0007669"/>
    <property type="project" value="UniProtKB-KW"/>
</dbReference>
<dbReference type="GO" id="GO:0046872">
    <property type="term" value="F:metal ion binding"/>
    <property type="evidence" value="ECO:0007669"/>
    <property type="project" value="UniProtKB-KW"/>
</dbReference>
<dbReference type="InterPro" id="IPR002933">
    <property type="entry name" value="Peptidase_M20"/>
</dbReference>
<sequence length="459" mass="48152">MSSHADLTDLRARVTDVLPGLRSDLEDLVRIESVSADPARAGEVRRSAEAVRALLAAEGMDTEVVSIDGGAPAVIGHKAGPAGAPTVLLYAHHDVQPENDHADWDSPPFEPTERDSPSGRRLFARGAADDKAGIVAHLGALRVFGDDLPVSVTVFVEGEEEVGSETLPALLAAHQERLRADVIVIADSGNWDVGVPALTTSLRGLVRADVEVRTLTHAVHSGMWGGLVPDALMTLSRLVATLHDDEGDVAIAGLHAGPAADVDYPEERLRAESGAAPGTHWIGSGSAVERLWTKPALSITGLDAPKVEGSSNTLVPAARARISLRIAPGDTAENAVARLREHLDQHVAWGAELSVTIVDTGEATRIDATGPAYDAARAAFAEAWDGTRPIDMGVGGSIPFIAEFLESFPRASVLVTGVEDPDTRAHGANEGLHLAEFERVVLAETLLLARLAEAGAPTD</sequence>
<dbReference type="NCBIfam" id="NF005914">
    <property type="entry name" value="PRK07907.1"/>
    <property type="match status" value="1"/>
</dbReference>
<dbReference type="KEGG" id="ndk:I601_0888"/>
<proteinExistence type="predicted"/>
<evidence type="ECO:0000259" key="5">
    <source>
        <dbReference type="Pfam" id="PF07687"/>
    </source>
</evidence>
<dbReference type="EMBL" id="CP015079">
    <property type="protein sequence ID" value="ANH37331.1"/>
    <property type="molecule type" value="Genomic_DNA"/>
</dbReference>
<keyword evidence="3 6" id="KW-0378">Hydrolase</keyword>
<evidence type="ECO:0000256" key="4">
    <source>
        <dbReference type="SAM" id="MobiDB-lite"/>
    </source>
</evidence>
<dbReference type="PANTHER" id="PTHR43270:SF12">
    <property type="entry name" value="SUCCINYL-DIAMINOPIMELATE DESUCCINYLASE"/>
    <property type="match status" value="1"/>
</dbReference>
<keyword evidence="1" id="KW-0645">Protease</keyword>
<gene>
    <name evidence="6" type="primary">dapE_1</name>
    <name evidence="6" type="ORF">I601_0888</name>
</gene>
<keyword evidence="2" id="KW-0479">Metal-binding</keyword>
<feature type="region of interest" description="Disordered" evidence="4">
    <location>
        <begin position="98"/>
        <end position="119"/>
    </location>
</feature>
<name>A0A1A9GIK0_9ACTN</name>
<dbReference type="OrthoDB" id="9761532at2"/>
<dbReference type="InterPro" id="IPR051458">
    <property type="entry name" value="Cyt/Met_Dipeptidase"/>
</dbReference>
<protein>
    <submittedName>
        <fullName evidence="6">Succinyl-diaminopimelate desuccinylase</fullName>
        <ecNumber evidence="6">3.5.1.18</ecNumber>
    </submittedName>
</protein>
<dbReference type="Gene3D" id="3.30.70.360">
    <property type="match status" value="1"/>
</dbReference>
<dbReference type="EC" id="3.5.1.18" evidence="6"/>
<dbReference type="AlphaFoldDB" id="A0A1A9GIK0"/>
<dbReference type="GO" id="GO:0008233">
    <property type="term" value="F:peptidase activity"/>
    <property type="evidence" value="ECO:0007669"/>
    <property type="project" value="UniProtKB-KW"/>
</dbReference>
<dbReference type="RefSeq" id="WP_068106867.1">
    <property type="nucleotide sequence ID" value="NZ_CP015079.1"/>
</dbReference>
<dbReference type="Gene3D" id="3.40.630.10">
    <property type="entry name" value="Zn peptidases"/>
    <property type="match status" value="1"/>
</dbReference>
<dbReference type="InterPro" id="IPR011650">
    <property type="entry name" value="Peptidase_M20_dimer"/>
</dbReference>
<dbReference type="SUPFAM" id="SSF53187">
    <property type="entry name" value="Zn-dependent exopeptidases"/>
    <property type="match status" value="1"/>
</dbReference>
<evidence type="ECO:0000256" key="3">
    <source>
        <dbReference type="ARBA" id="ARBA00022801"/>
    </source>
</evidence>
<evidence type="ECO:0000313" key="6">
    <source>
        <dbReference type="EMBL" id="ANH37331.1"/>
    </source>
</evidence>
<evidence type="ECO:0000256" key="2">
    <source>
        <dbReference type="ARBA" id="ARBA00022723"/>
    </source>
</evidence>
<dbReference type="Proteomes" id="UP000077868">
    <property type="component" value="Chromosome"/>
</dbReference>
<reference evidence="6 7" key="1">
    <citation type="submission" date="2016-03" db="EMBL/GenBank/DDBJ databases">
        <title>Complete genome sequence of a soil Actinobacterium, Nocardioides dokdonensis FR1436.</title>
        <authorList>
            <person name="Kwon S.-K."/>
            <person name="Kim K."/>
            <person name="Kim J.F."/>
        </authorList>
    </citation>
    <scope>NUCLEOTIDE SEQUENCE [LARGE SCALE GENOMIC DNA]</scope>
    <source>
        <strain evidence="6 7">FR1436</strain>
    </source>
</reference>
<dbReference type="GO" id="GO:0009014">
    <property type="term" value="F:succinyl-diaminopimelate desuccinylase activity"/>
    <property type="evidence" value="ECO:0007669"/>
    <property type="project" value="UniProtKB-EC"/>
</dbReference>
<dbReference type="PATRIC" id="fig|1300347.3.peg.886"/>
<evidence type="ECO:0000313" key="7">
    <source>
        <dbReference type="Proteomes" id="UP000077868"/>
    </source>
</evidence>
<dbReference type="Pfam" id="PF07687">
    <property type="entry name" value="M20_dimer"/>
    <property type="match status" value="1"/>
</dbReference>
<dbReference type="STRING" id="1300347.I601_0888"/>
<dbReference type="PANTHER" id="PTHR43270">
    <property type="entry name" value="BETA-ALA-HIS DIPEPTIDASE"/>
    <property type="match status" value="1"/>
</dbReference>
<keyword evidence="7" id="KW-1185">Reference proteome</keyword>
<dbReference type="Pfam" id="PF01546">
    <property type="entry name" value="Peptidase_M20"/>
    <property type="match status" value="1"/>
</dbReference>
<organism evidence="6 7">
    <name type="scientific">Nocardioides dokdonensis FR1436</name>
    <dbReference type="NCBI Taxonomy" id="1300347"/>
    <lineage>
        <taxon>Bacteria</taxon>
        <taxon>Bacillati</taxon>
        <taxon>Actinomycetota</taxon>
        <taxon>Actinomycetes</taxon>
        <taxon>Propionibacteriales</taxon>
        <taxon>Nocardioidaceae</taxon>
        <taxon>Nocardioides</taxon>
    </lineage>
</organism>
<accession>A0A1A9GIK0</accession>
<feature type="domain" description="Peptidase M20 dimerisation" evidence="5">
    <location>
        <begin position="201"/>
        <end position="349"/>
    </location>
</feature>
<evidence type="ECO:0000256" key="1">
    <source>
        <dbReference type="ARBA" id="ARBA00022670"/>
    </source>
</evidence>